<evidence type="ECO:0000313" key="3">
    <source>
        <dbReference type="Proteomes" id="UP000479000"/>
    </source>
</evidence>
<evidence type="ECO:0000256" key="1">
    <source>
        <dbReference type="SAM" id="MobiDB-lite"/>
    </source>
</evidence>
<feature type="compositionally biased region" description="Basic and acidic residues" evidence="1">
    <location>
        <begin position="55"/>
        <end position="75"/>
    </location>
</feature>
<name>A0A6H5FX79_9HEMI</name>
<dbReference type="EMBL" id="CADCXU010002409">
    <property type="protein sequence ID" value="CAA9994715.1"/>
    <property type="molecule type" value="Genomic_DNA"/>
</dbReference>
<sequence>MELLPGKHGTTRLVRLQTTSGTGTCLKPIQRLYTFLEVDISTSDDSSGANLLRKMSQDRPELLRRAVPQPDRDSCSDDDPPEPQDRIKKT</sequence>
<feature type="non-terminal residue" evidence="2">
    <location>
        <position position="90"/>
    </location>
</feature>
<gene>
    <name evidence="2" type="ORF">NTEN_LOCUS1531</name>
</gene>
<protein>
    <submittedName>
        <fullName evidence="2">Uncharacterized protein</fullName>
    </submittedName>
</protein>
<dbReference type="AlphaFoldDB" id="A0A6H5FX79"/>
<accession>A0A6H5FX79</accession>
<evidence type="ECO:0000313" key="2">
    <source>
        <dbReference type="EMBL" id="CAA9994715.1"/>
    </source>
</evidence>
<feature type="region of interest" description="Disordered" evidence="1">
    <location>
        <begin position="55"/>
        <end position="90"/>
    </location>
</feature>
<proteinExistence type="predicted"/>
<organism evidence="2 3">
    <name type="scientific">Nesidiocoris tenuis</name>
    <dbReference type="NCBI Taxonomy" id="355587"/>
    <lineage>
        <taxon>Eukaryota</taxon>
        <taxon>Metazoa</taxon>
        <taxon>Ecdysozoa</taxon>
        <taxon>Arthropoda</taxon>
        <taxon>Hexapoda</taxon>
        <taxon>Insecta</taxon>
        <taxon>Pterygota</taxon>
        <taxon>Neoptera</taxon>
        <taxon>Paraneoptera</taxon>
        <taxon>Hemiptera</taxon>
        <taxon>Heteroptera</taxon>
        <taxon>Panheteroptera</taxon>
        <taxon>Cimicomorpha</taxon>
        <taxon>Miridae</taxon>
        <taxon>Dicyphina</taxon>
        <taxon>Nesidiocoris</taxon>
    </lineage>
</organism>
<keyword evidence="3" id="KW-1185">Reference proteome</keyword>
<dbReference type="Proteomes" id="UP000479000">
    <property type="component" value="Unassembled WGS sequence"/>
</dbReference>
<reference evidence="2 3" key="1">
    <citation type="submission" date="2020-02" db="EMBL/GenBank/DDBJ databases">
        <authorList>
            <person name="Ferguson B K."/>
        </authorList>
    </citation>
    <scope>NUCLEOTIDE SEQUENCE [LARGE SCALE GENOMIC DNA]</scope>
</reference>